<dbReference type="Proteomes" id="UP000046784">
    <property type="component" value="Unassembled WGS sequence"/>
</dbReference>
<protein>
    <submittedName>
        <fullName evidence="2">Uncharacterized protein</fullName>
    </submittedName>
</protein>
<evidence type="ECO:0000313" key="2">
    <source>
        <dbReference type="EMBL" id="CFQ98824.1"/>
    </source>
</evidence>
<accession>A0AAI8ZQQ1</accession>
<keyword evidence="1" id="KW-0472">Membrane</keyword>
<proteinExistence type="predicted"/>
<keyword evidence="1" id="KW-1133">Transmembrane helix</keyword>
<gene>
    <name evidence="2" type="ORF">ERS008524_01879</name>
</gene>
<organism evidence="2 3">
    <name type="scientific">Yersinia frederiksenii</name>
    <dbReference type="NCBI Taxonomy" id="29484"/>
    <lineage>
        <taxon>Bacteria</taxon>
        <taxon>Pseudomonadati</taxon>
        <taxon>Pseudomonadota</taxon>
        <taxon>Gammaproteobacteria</taxon>
        <taxon>Enterobacterales</taxon>
        <taxon>Yersiniaceae</taxon>
        <taxon>Yersinia</taxon>
    </lineage>
</organism>
<reference evidence="2 3" key="1">
    <citation type="submission" date="2015-03" db="EMBL/GenBank/DDBJ databases">
        <authorList>
            <consortium name="Pathogen Informatics"/>
            <person name="Murphy D."/>
        </authorList>
    </citation>
    <scope>NUCLEOTIDE SEQUENCE [LARGE SCALE GENOMIC DNA]</scope>
    <source>
        <strain evidence="2 3">3400/83</strain>
    </source>
</reference>
<dbReference type="AlphaFoldDB" id="A0AAI8ZQQ1"/>
<sequence length="61" mass="7200">MIKLEQTISDLIFQVVRHLLNRLAALIPTERVVLHKNKILVTWAVFLLSITINYEFIYFIS</sequence>
<dbReference type="EMBL" id="CGCB01000009">
    <property type="protein sequence ID" value="CFQ98824.1"/>
    <property type="molecule type" value="Genomic_DNA"/>
</dbReference>
<evidence type="ECO:0000256" key="1">
    <source>
        <dbReference type="SAM" id="Phobius"/>
    </source>
</evidence>
<name>A0AAI8ZQQ1_YERFR</name>
<feature type="transmembrane region" description="Helical" evidence="1">
    <location>
        <begin position="40"/>
        <end position="60"/>
    </location>
</feature>
<evidence type="ECO:0000313" key="3">
    <source>
        <dbReference type="Proteomes" id="UP000046784"/>
    </source>
</evidence>
<comment type="caution">
    <text evidence="2">The sequence shown here is derived from an EMBL/GenBank/DDBJ whole genome shotgun (WGS) entry which is preliminary data.</text>
</comment>
<keyword evidence="1" id="KW-0812">Transmembrane</keyword>